<evidence type="ECO:0000256" key="1">
    <source>
        <dbReference type="SAM" id="MobiDB-lite"/>
    </source>
</evidence>
<dbReference type="Pfam" id="PF00168">
    <property type="entry name" value="C2"/>
    <property type="match status" value="1"/>
</dbReference>
<dbReference type="STRING" id="230819.A0A5C3L2B0"/>
<dbReference type="SUPFAM" id="SSF49562">
    <property type="entry name" value="C2 domain (Calcium/lipid-binding domain, CaLB)"/>
    <property type="match status" value="1"/>
</dbReference>
<keyword evidence="4" id="KW-1185">Reference proteome</keyword>
<feature type="domain" description="C2" evidence="2">
    <location>
        <begin position="12"/>
        <end position="90"/>
    </location>
</feature>
<feature type="region of interest" description="Disordered" evidence="1">
    <location>
        <begin position="635"/>
        <end position="671"/>
    </location>
</feature>
<evidence type="ECO:0000313" key="3">
    <source>
        <dbReference type="EMBL" id="TFK26326.1"/>
    </source>
</evidence>
<dbReference type="EMBL" id="ML210176">
    <property type="protein sequence ID" value="TFK26326.1"/>
    <property type="molecule type" value="Genomic_DNA"/>
</dbReference>
<dbReference type="AlphaFoldDB" id="A0A5C3L2B0"/>
<reference evidence="3 4" key="1">
    <citation type="journal article" date="2019" name="Nat. Ecol. Evol.">
        <title>Megaphylogeny resolves global patterns of mushroom evolution.</title>
        <authorList>
            <person name="Varga T."/>
            <person name="Krizsan K."/>
            <person name="Foldi C."/>
            <person name="Dima B."/>
            <person name="Sanchez-Garcia M."/>
            <person name="Sanchez-Ramirez S."/>
            <person name="Szollosi G.J."/>
            <person name="Szarkandi J.G."/>
            <person name="Papp V."/>
            <person name="Albert L."/>
            <person name="Andreopoulos W."/>
            <person name="Angelini C."/>
            <person name="Antonin V."/>
            <person name="Barry K.W."/>
            <person name="Bougher N.L."/>
            <person name="Buchanan P."/>
            <person name="Buyck B."/>
            <person name="Bense V."/>
            <person name="Catcheside P."/>
            <person name="Chovatia M."/>
            <person name="Cooper J."/>
            <person name="Damon W."/>
            <person name="Desjardin D."/>
            <person name="Finy P."/>
            <person name="Geml J."/>
            <person name="Haridas S."/>
            <person name="Hughes K."/>
            <person name="Justo A."/>
            <person name="Karasinski D."/>
            <person name="Kautmanova I."/>
            <person name="Kiss B."/>
            <person name="Kocsube S."/>
            <person name="Kotiranta H."/>
            <person name="LaButti K.M."/>
            <person name="Lechner B.E."/>
            <person name="Liimatainen K."/>
            <person name="Lipzen A."/>
            <person name="Lukacs Z."/>
            <person name="Mihaltcheva S."/>
            <person name="Morgado L.N."/>
            <person name="Niskanen T."/>
            <person name="Noordeloos M.E."/>
            <person name="Ohm R.A."/>
            <person name="Ortiz-Santana B."/>
            <person name="Ovrebo C."/>
            <person name="Racz N."/>
            <person name="Riley R."/>
            <person name="Savchenko A."/>
            <person name="Shiryaev A."/>
            <person name="Soop K."/>
            <person name="Spirin V."/>
            <person name="Szebenyi C."/>
            <person name="Tomsovsky M."/>
            <person name="Tulloss R.E."/>
            <person name="Uehling J."/>
            <person name="Grigoriev I.V."/>
            <person name="Vagvolgyi C."/>
            <person name="Papp T."/>
            <person name="Martin F.M."/>
            <person name="Miettinen O."/>
            <person name="Hibbett D.S."/>
            <person name="Nagy L.G."/>
        </authorList>
    </citation>
    <scope>NUCLEOTIDE SEQUENCE [LARGE SCALE GENOMIC DNA]</scope>
    <source>
        <strain evidence="3 4">CBS 121175</strain>
    </source>
</reference>
<evidence type="ECO:0000313" key="4">
    <source>
        <dbReference type="Proteomes" id="UP000307440"/>
    </source>
</evidence>
<evidence type="ECO:0000259" key="2">
    <source>
        <dbReference type="Pfam" id="PF00168"/>
    </source>
</evidence>
<accession>A0A5C3L2B0</accession>
<protein>
    <recommendedName>
        <fullName evidence="2">C2 domain-containing protein</fullName>
    </recommendedName>
</protein>
<dbReference type="OrthoDB" id="3048642at2759"/>
<proteinExistence type="predicted"/>
<sequence>MSSNPVVGSNIQFQFRKAQNLRKKNGEAPNAAVYAKFEVTENTGKVRKGKTGRTGVKKDHNPVWNENINMNMQRDNRTGPEDKVTFFVVDIPTSLLPLSANKVATSKAYTISELVELRSRGKGKDDDEGFSVPLECDWVSADQPSPSLWLRMRDLWTIDDRKKAVDQVDAQWKVQNQQTLKEQIERLRKELSVVSTDIAASAAVKSFVDLALGSLTLIVDAMEIPELHNNRSVVSLLVSQSDALRRIREGPNQSPDVLAPLYGQVSIRIISSFRSLSALSANGLKLEAPQAAFVGETAKETKWFDNFTGTALAEGSATVPKQGSSLELRANRRKELTASEPDLASKLNLAVAGAPASETDAQRIYPRPSKAISTATQLIASWALSRPSVESSRLLWLYGPQGSGKTQFASSVVDALSVLDILPTYISCSPRPSAGNGVSPEDDRVLQRLVGNVAFQLAAYAGENKALKEGVASATRGLPSLESGEITPEEAFKRLLLGPLNGAKVAPGEPGSEERKSQTTILPSTVIVIDGFETLSTSTPQDDLEKFLAVLVDSLDKLSSNVRILLLTREVEWVKKIVESHRLAASYRFAVDRGFGMLNGIGLGQVGGVDGETESDGGIEGTPMSSIFVQNRAVSTGDGGSVVSSRRSSIRWGVGTGREPERKGSCGSTKD</sequence>
<dbReference type="Gene3D" id="2.60.40.150">
    <property type="entry name" value="C2 domain"/>
    <property type="match status" value="1"/>
</dbReference>
<feature type="compositionally biased region" description="Basic and acidic residues" evidence="1">
    <location>
        <begin position="658"/>
        <end position="671"/>
    </location>
</feature>
<dbReference type="InterPro" id="IPR027417">
    <property type="entry name" value="P-loop_NTPase"/>
</dbReference>
<dbReference type="Gene3D" id="3.40.50.300">
    <property type="entry name" value="P-loop containing nucleotide triphosphate hydrolases"/>
    <property type="match status" value="1"/>
</dbReference>
<dbReference type="InterPro" id="IPR000008">
    <property type="entry name" value="C2_dom"/>
</dbReference>
<name>A0A5C3L2B0_COPMA</name>
<organism evidence="3 4">
    <name type="scientific">Coprinopsis marcescibilis</name>
    <name type="common">Agaric fungus</name>
    <name type="synonym">Psathyrella marcescibilis</name>
    <dbReference type="NCBI Taxonomy" id="230819"/>
    <lineage>
        <taxon>Eukaryota</taxon>
        <taxon>Fungi</taxon>
        <taxon>Dikarya</taxon>
        <taxon>Basidiomycota</taxon>
        <taxon>Agaricomycotina</taxon>
        <taxon>Agaricomycetes</taxon>
        <taxon>Agaricomycetidae</taxon>
        <taxon>Agaricales</taxon>
        <taxon>Agaricineae</taxon>
        <taxon>Psathyrellaceae</taxon>
        <taxon>Coprinopsis</taxon>
    </lineage>
</organism>
<dbReference type="Proteomes" id="UP000307440">
    <property type="component" value="Unassembled WGS sequence"/>
</dbReference>
<dbReference type="InterPro" id="IPR035892">
    <property type="entry name" value="C2_domain_sf"/>
</dbReference>
<feature type="compositionally biased region" description="Low complexity" evidence="1">
    <location>
        <begin position="641"/>
        <end position="653"/>
    </location>
</feature>
<gene>
    <name evidence="3" type="ORF">FA15DRAFT_667625</name>
</gene>
<dbReference type="SUPFAM" id="SSF52540">
    <property type="entry name" value="P-loop containing nucleoside triphosphate hydrolases"/>
    <property type="match status" value="1"/>
</dbReference>